<dbReference type="Proteomes" id="UP000276133">
    <property type="component" value="Unassembled WGS sequence"/>
</dbReference>
<protein>
    <submittedName>
        <fullName evidence="2">Uncharacterized protein</fullName>
    </submittedName>
</protein>
<keyword evidence="3" id="KW-1185">Reference proteome</keyword>
<comment type="caution">
    <text evidence="2">The sequence shown here is derived from an EMBL/GenBank/DDBJ whole genome shotgun (WGS) entry which is preliminary data.</text>
</comment>
<evidence type="ECO:0000313" key="2">
    <source>
        <dbReference type="EMBL" id="RNA08351.1"/>
    </source>
</evidence>
<keyword evidence="1" id="KW-1133">Transmembrane helix</keyword>
<dbReference type="EMBL" id="REGN01006777">
    <property type="protein sequence ID" value="RNA08351.1"/>
    <property type="molecule type" value="Genomic_DNA"/>
</dbReference>
<name>A0A3M7QBI8_BRAPC</name>
<sequence>MTNFEWKLIVSLAIPLNQLAIGFYLIYLVTFIRNLPTENVNSIIIKEKLEKIINIMWLKFINFYLLIYFIFSME</sequence>
<feature type="transmembrane region" description="Helical" evidence="1">
    <location>
        <begin position="12"/>
        <end position="32"/>
    </location>
</feature>
<keyword evidence="1" id="KW-0472">Membrane</keyword>
<accession>A0A3M7QBI8</accession>
<evidence type="ECO:0000313" key="3">
    <source>
        <dbReference type="Proteomes" id="UP000276133"/>
    </source>
</evidence>
<reference evidence="2 3" key="1">
    <citation type="journal article" date="2018" name="Sci. Rep.">
        <title>Genomic signatures of local adaptation to the degree of environmental predictability in rotifers.</title>
        <authorList>
            <person name="Franch-Gras L."/>
            <person name="Hahn C."/>
            <person name="Garcia-Roger E.M."/>
            <person name="Carmona M.J."/>
            <person name="Serra M."/>
            <person name="Gomez A."/>
        </authorList>
    </citation>
    <scope>NUCLEOTIDE SEQUENCE [LARGE SCALE GENOMIC DNA]</scope>
    <source>
        <strain evidence="2">HYR1</strain>
    </source>
</reference>
<feature type="transmembrane region" description="Helical" evidence="1">
    <location>
        <begin position="52"/>
        <end position="71"/>
    </location>
</feature>
<organism evidence="2 3">
    <name type="scientific">Brachionus plicatilis</name>
    <name type="common">Marine rotifer</name>
    <name type="synonym">Brachionus muelleri</name>
    <dbReference type="NCBI Taxonomy" id="10195"/>
    <lineage>
        <taxon>Eukaryota</taxon>
        <taxon>Metazoa</taxon>
        <taxon>Spiralia</taxon>
        <taxon>Gnathifera</taxon>
        <taxon>Rotifera</taxon>
        <taxon>Eurotatoria</taxon>
        <taxon>Monogononta</taxon>
        <taxon>Pseudotrocha</taxon>
        <taxon>Ploima</taxon>
        <taxon>Brachionidae</taxon>
        <taxon>Brachionus</taxon>
    </lineage>
</organism>
<evidence type="ECO:0000256" key="1">
    <source>
        <dbReference type="SAM" id="Phobius"/>
    </source>
</evidence>
<proteinExistence type="predicted"/>
<dbReference type="AlphaFoldDB" id="A0A3M7QBI8"/>
<gene>
    <name evidence="2" type="ORF">BpHYR1_003154</name>
</gene>
<keyword evidence="1" id="KW-0812">Transmembrane</keyword>